<dbReference type="Proteomes" id="UP001652642">
    <property type="component" value="Chromosome 6"/>
</dbReference>
<dbReference type="Gene3D" id="1.20.1070.10">
    <property type="entry name" value="Rhodopsin 7-helix transmembrane proteins"/>
    <property type="match status" value="1"/>
</dbReference>
<feature type="transmembrane region" description="Helical" evidence="14">
    <location>
        <begin position="127"/>
        <end position="145"/>
    </location>
</feature>
<evidence type="ECO:0000256" key="8">
    <source>
        <dbReference type="ARBA" id="ARBA00023136"/>
    </source>
</evidence>
<evidence type="ECO:0000256" key="4">
    <source>
        <dbReference type="ARBA" id="ARBA00022692"/>
    </source>
</evidence>
<evidence type="ECO:0000256" key="7">
    <source>
        <dbReference type="ARBA" id="ARBA00023040"/>
    </source>
</evidence>
<comment type="similarity">
    <text evidence="13">Belongs to the G-protein coupled receptor 1 family.</text>
</comment>
<dbReference type="InParanoid" id="A0A6J0VFT6"/>
<evidence type="ECO:0000256" key="9">
    <source>
        <dbReference type="ARBA" id="ARBA00023157"/>
    </source>
</evidence>
<keyword evidence="16" id="KW-1185">Reference proteome</keyword>
<keyword evidence="4 13" id="KW-0812">Transmembrane</keyword>
<dbReference type="Pfam" id="PF13853">
    <property type="entry name" value="7tm_4"/>
    <property type="match status" value="1"/>
</dbReference>
<keyword evidence="12 13" id="KW-0807">Transducer</keyword>
<feature type="transmembrane region" description="Helical" evidence="14">
    <location>
        <begin position="85"/>
        <end position="107"/>
    </location>
</feature>
<evidence type="ECO:0000313" key="17">
    <source>
        <dbReference type="RefSeq" id="XP_020671048.2"/>
    </source>
</evidence>
<dbReference type="PROSITE" id="PS50262">
    <property type="entry name" value="G_PROTEIN_RECEP_F1_2"/>
    <property type="match status" value="1"/>
</dbReference>
<dbReference type="InterPro" id="IPR017452">
    <property type="entry name" value="GPCR_Rhodpsn_7TM"/>
</dbReference>
<evidence type="ECO:0000259" key="15">
    <source>
        <dbReference type="PROSITE" id="PS50262"/>
    </source>
</evidence>
<dbReference type="InterPro" id="IPR000725">
    <property type="entry name" value="Olfact_rcpt"/>
</dbReference>
<dbReference type="GO" id="GO:0005886">
    <property type="term" value="C:plasma membrane"/>
    <property type="evidence" value="ECO:0007669"/>
    <property type="project" value="UniProtKB-SubCell"/>
</dbReference>
<keyword evidence="8 14" id="KW-0472">Membrane</keyword>
<dbReference type="PANTHER" id="PTHR24242">
    <property type="entry name" value="G-PROTEIN COUPLED RECEPTOR"/>
    <property type="match status" value="1"/>
</dbReference>
<feature type="transmembrane region" description="Helical" evidence="14">
    <location>
        <begin position="48"/>
        <end position="73"/>
    </location>
</feature>
<evidence type="ECO:0000256" key="6">
    <source>
        <dbReference type="ARBA" id="ARBA00022989"/>
    </source>
</evidence>
<evidence type="ECO:0000256" key="13">
    <source>
        <dbReference type="RuleBase" id="RU000688"/>
    </source>
</evidence>
<dbReference type="PANTHER" id="PTHR24242:SF227">
    <property type="entry name" value="OLFACTORY RECEPTOR"/>
    <property type="match status" value="1"/>
</dbReference>
<protein>
    <recommendedName>
        <fullName evidence="14">Olfactory receptor</fullName>
    </recommendedName>
</protein>
<feature type="domain" description="G-protein coupled receptors family 1 profile" evidence="15">
    <location>
        <begin position="66"/>
        <end position="315"/>
    </location>
</feature>
<dbReference type="PROSITE" id="PS00237">
    <property type="entry name" value="G_PROTEIN_RECEP_F1_1"/>
    <property type="match status" value="1"/>
</dbReference>
<proteinExistence type="inferred from homology"/>
<accession>A0A6J0VFT6</accession>
<dbReference type="RefSeq" id="XP_020671048.2">
    <property type="nucleotide sequence ID" value="XM_020815389.2"/>
</dbReference>
<dbReference type="PRINTS" id="PR00245">
    <property type="entry name" value="OLFACTORYR"/>
</dbReference>
<dbReference type="InterPro" id="IPR050939">
    <property type="entry name" value="Olfactory_GPCR1"/>
</dbReference>
<feature type="transmembrane region" description="Helical" evidence="14">
    <location>
        <begin position="225"/>
        <end position="243"/>
    </location>
</feature>
<keyword evidence="3 14" id="KW-0716">Sensory transduction</keyword>
<comment type="subcellular location">
    <subcellularLocation>
        <location evidence="1 14">Cell membrane</location>
        <topology evidence="1 14">Multi-pass membrane protein</topology>
    </subcellularLocation>
</comment>
<feature type="transmembrane region" description="Helical" evidence="14">
    <location>
        <begin position="165"/>
        <end position="191"/>
    </location>
</feature>
<keyword evidence="5 14" id="KW-0552">Olfaction</keyword>
<evidence type="ECO:0000256" key="14">
    <source>
        <dbReference type="RuleBase" id="RU363047"/>
    </source>
</evidence>
<feature type="transmembrane region" description="Helical" evidence="14">
    <location>
        <begin position="297"/>
        <end position="317"/>
    </location>
</feature>
<keyword evidence="11" id="KW-0325">Glycoprotein</keyword>
<dbReference type="OrthoDB" id="9975554at2759"/>
<organism evidence="16 17">
    <name type="scientific">Pogona vitticeps</name>
    <name type="common">central bearded dragon</name>
    <dbReference type="NCBI Taxonomy" id="103695"/>
    <lineage>
        <taxon>Eukaryota</taxon>
        <taxon>Metazoa</taxon>
        <taxon>Chordata</taxon>
        <taxon>Craniata</taxon>
        <taxon>Vertebrata</taxon>
        <taxon>Euteleostomi</taxon>
        <taxon>Lepidosauria</taxon>
        <taxon>Squamata</taxon>
        <taxon>Bifurcata</taxon>
        <taxon>Unidentata</taxon>
        <taxon>Episquamata</taxon>
        <taxon>Toxicofera</taxon>
        <taxon>Iguania</taxon>
        <taxon>Acrodonta</taxon>
        <taxon>Agamidae</taxon>
        <taxon>Amphibolurinae</taxon>
        <taxon>Pogona</taxon>
    </lineage>
</organism>
<sequence>MAVAEEEEDDDAEGAGREISFSRMQVESTNDTLVTEFELVGFLAVEDYAVLFFIFLLVIYLLILTANATIFFIIYTTPHLHIPMYFLIAVLAVLEVFYTTVTMPRILVDLLRSKKSISFSGCLLQIYFFHSLGISEACLLTAMAYDRYLAICKPLNYASIMTTKLCCQLVLVCCLCGFACPLSEIILTAWLPFCQSKHINHIFCDFPPVISLACTDITPNIVVDFSLHTVVIMVPVFLILLSYTKILKVILNIQNSEGRQKAFSTCASHLTVVLIFFGTISFMYMRLSWMTSVHYDRIIAVIYAFFVPLFNPIIYSLRNKEIWKVIQKMIICPTPACSNNM</sequence>
<dbReference type="GO" id="GO:0004930">
    <property type="term" value="F:G protein-coupled receptor activity"/>
    <property type="evidence" value="ECO:0007669"/>
    <property type="project" value="UniProtKB-KW"/>
</dbReference>
<dbReference type="GO" id="GO:0004984">
    <property type="term" value="F:olfactory receptor activity"/>
    <property type="evidence" value="ECO:0007669"/>
    <property type="project" value="InterPro"/>
</dbReference>
<feature type="transmembrane region" description="Helical" evidence="14">
    <location>
        <begin position="263"/>
        <end position="285"/>
    </location>
</feature>
<evidence type="ECO:0000256" key="1">
    <source>
        <dbReference type="ARBA" id="ARBA00004651"/>
    </source>
</evidence>
<dbReference type="InterPro" id="IPR000276">
    <property type="entry name" value="GPCR_Rhodpsn"/>
</dbReference>
<evidence type="ECO:0000313" key="16">
    <source>
        <dbReference type="Proteomes" id="UP001652642"/>
    </source>
</evidence>
<keyword evidence="7 13" id="KW-0297">G-protein coupled receptor</keyword>
<evidence type="ECO:0000256" key="12">
    <source>
        <dbReference type="ARBA" id="ARBA00023224"/>
    </source>
</evidence>
<evidence type="ECO:0000256" key="2">
    <source>
        <dbReference type="ARBA" id="ARBA00022475"/>
    </source>
</evidence>
<keyword evidence="9" id="KW-1015">Disulfide bond</keyword>
<dbReference type="SUPFAM" id="SSF81321">
    <property type="entry name" value="Family A G protein-coupled receptor-like"/>
    <property type="match status" value="1"/>
</dbReference>
<keyword evidence="6 14" id="KW-1133">Transmembrane helix</keyword>
<dbReference type="PRINTS" id="PR00237">
    <property type="entry name" value="GPCRRHODOPSN"/>
</dbReference>
<gene>
    <name evidence="17" type="primary">LOC110091317</name>
</gene>
<evidence type="ECO:0000256" key="3">
    <source>
        <dbReference type="ARBA" id="ARBA00022606"/>
    </source>
</evidence>
<keyword evidence="2 14" id="KW-1003">Cell membrane</keyword>
<name>A0A6J0VFT6_9SAUR</name>
<dbReference type="GeneID" id="110091317"/>
<reference evidence="17" key="1">
    <citation type="submission" date="2025-08" db="UniProtKB">
        <authorList>
            <consortium name="RefSeq"/>
        </authorList>
    </citation>
    <scope>IDENTIFICATION</scope>
</reference>
<dbReference type="KEGG" id="pvt:110091317"/>
<evidence type="ECO:0000256" key="11">
    <source>
        <dbReference type="ARBA" id="ARBA00023180"/>
    </source>
</evidence>
<dbReference type="AlphaFoldDB" id="A0A6J0VFT6"/>
<evidence type="ECO:0000256" key="5">
    <source>
        <dbReference type="ARBA" id="ARBA00022725"/>
    </source>
</evidence>
<keyword evidence="10 13" id="KW-0675">Receptor</keyword>
<evidence type="ECO:0000256" key="10">
    <source>
        <dbReference type="ARBA" id="ARBA00023170"/>
    </source>
</evidence>